<dbReference type="RefSeq" id="WP_353541196.1">
    <property type="nucleotide sequence ID" value="NZ_BAABRN010000007.1"/>
</dbReference>
<gene>
    <name evidence="4" type="ORF">Dxin01_00958</name>
</gene>
<dbReference type="SUPFAM" id="SSF55729">
    <property type="entry name" value="Acyl-CoA N-acyltransferases (Nat)"/>
    <property type="match status" value="2"/>
</dbReference>
<dbReference type="EMBL" id="BAABRN010000007">
    <property type="protein sequence ID" value="GAA5501226.1"/>
    <property type="molecule type" value="Genomic_DNA"/>
</dbReference>
<keyword evidence="5" id="KW-1185">Reference proteome</keyword>
<keyword evidence="2" id="KW-0012">Acyltransferase</keyword>
<protein>
    <recommendedName>
        <fullName evidence="3">N-acetyltransferase domain-containing protein</fullName>
    </recommendedName>
</protein>
<sequence length="311" mass="34710">MTHAEHPHNTDLQIRSFQNADAEAVAALVTDGVRGHWTYRAEQFKESDQPQRRRMVAVGTGQVIATANFVPFGDAAPDALRLDFAGDGDTFTPLYLALLAALPTRFTRLLGVTREDFSEKMQFYAAAGFRNAYQSWGAHLDLAQFDFEAYRPLEEKLFLAGYEIEMLSASDADWDAFYALHEAGTRDAPRNPVTTPDHLSSADLRAMIEREERAFVARHKGEIVALTRLTLGLKKGRGPEVESEFTTTHPAHRAKGLATLLKAHALAWAKAQGYQSAGTGGTVLNLPMLRVNTRLGYVVERMWVTWEYLIR</sequence>
<dbReference type="InterPro" id="IPR000182">
    <property type="entry name" value="GNAT_dom"/>
</dbReference>
<evidence type="ECO:0000256" key="1">
    <source>
        <dbReference type="ARBA" id="ARBA00022679"/>
    </source>
</evidence>
<feature type="domain" description="N-acetyltransferase" evidence="3">
    <location>
        <begin position="164"/>
        <end position="311"/>
    </location>
</feature>
<evidence type="ECO:0000256" key="2">
    <source>
        <dbReference type="ARBA" id="ARBA00023315"/>
    </source>
</evidence>
<reference evidence="4 5" key="1">
    <citation type="submission" date="2024-02" db="EMBL/GenBank/DDBJ databases">
        <title>Deinococcus xinjiangensis NBRC 107630.</title>
        <authorList>
            <person name="Ichikawa N."/>
            <person name="Katano-Makiyama Y."/>
            <person name="Hidaka K."/>
        </authorList>
    </citation>
    <scope>NUCLEOTIDE SEQUENCE [LARGE SCALE GENOMIC DNA]</scope>
    <source>
        <strain evidence="4 5">NBRC 107630</strain>
    </source>
</reference>
<dbReference type="InterPro" id="IPR050832">
    <property type="entry name" value="Bact_Acetyltransf"/>
</dbReference>
<evidence type="ECO:0000313" key="4">
    <source>
        <dbReference type="EMBL" id="GAA5501226.1"/>
    </source>
</evidence>
<evidence type="ECO:0000313" key="5">
    <source>
        <dbReference type="Proteomes" id="UP001458946"/>
    </source>
</evidence>
<dbReference type="Pfam" id="PF00583">
    <property type="entry name" value="Acetyltransf_1"/>
    <property type="match status" value="1"/>
</dbReference>
<dbReference type="InterPro" id="IPR016181">
    <property type="entry name" value="Acyl_CoA_acyltransferase"/>
</dbReference>
<keyword evidence="1" id="KW-0808">Transferase</keyword>
<organism evidence="4 5">
    <name type="scientific">Deinococcus xinjiangensis</name>
    <dbReference type="NCBI Taxonomy" id="457454"/>
    <lineage>
        <taxon>Bacteria</taxon>
        <taxon>Thermotogati</taxon>
        <taxon>Deinococcota</taxon>
        <taxon>Deinococci</taxon>
        <taxon>Deinococcales</taxon>
        <taxon>Deinococcaceae</taxon>
        <taxon>Deinococcus</taxon>
    </lineage>
</organism>
<name>A0ABP9V7M9_9DEIO</name>
<dbReference type="Proteomes" id="UP001458946">
    <property type="component" value="Unassembled WGS sequence"/>
</dbReference>
<dbReference type="Gene3D" id="3.40.630.30">
    <property type="match status" value="1"/>
</dbReference>
<comment type="caution">
    <text evidence="4">The sequence shown here is derived from an EMBL/GenBank/DDBJ whole genome shotgun (WGS) entry which is preliminary data.</text>
</comment>
<proteinExistence type="predicted"/>
<dbReference type="PROSITE" id="PS51186">
    <property type="entry name" value="GNAT"/>
    <property type="match status" value="1"/>
</dbReference>
<dbReference type="CDD" id="cd04301">
    <property type="entry name" value="NAT_SF"/>
    <property type="match status" value="1"/>
</dbReference>
<dbReference type="PANTHER" id="PTHR43877">
    <property type="entry name" value="AMINOALKYLPHOSPHONATE N-ACETYLTRANSFERASE-RELATED-RELATED"/>
    <property type="match status" value="1"/>
</dbReference>
<accession>A0ABP9V7M9</accession>
<evidence type="ECO:0000259" key="3">
    <source>
        <dbReference type="PROSITE" id="PS51186"/>
    </source>
</evidence>
<dbReference type="PANTHER" id="PTHR43877:SF1">
    <property type="entry name" value="ACETYLTRANSFERASE"/>
    <property type="match status" value="1"/>
</dbReference>